<dbReference type="Pfam" id="PF01261">
    <property type="entry name" value="AP_endonuc_2"/>
    <property type="match status" value="1"/>
</dbReference>
<feature type="binding site" evidence="9">
    <location>
        <position position="207"/>
    </location>
    <ligand>
        <name>Zn(2+)</name>
        <dbReference type="ChEBI" id="CHEBI:29105"/>
        <label>2</label>
    </ligand>
</feature>
<dbReference type="NCBIfam" id="TIGR00587">
    <property type="entry name" value="nfo"/>
    <property type="match status" value="1"/>
</dbReference>
<dbReference type="SUPFAM" id="SSF51658">
    <property type="entry name" value="Xylose isomerase-like"/>
    <property type="match status" value="1"/>
</dbReference>
<keyword evidence="5 9" id="KW-0227">DNA damage</keyword>
<dbReference type="PROSITE" id="PS00730">
    <property type="entry name" value="AP_NUCLEASE_F2_2"/>
    <property type="match status" value="1"/>
</dbReference>
<comment type="function">
    <text evidence="9">Endonuclease IV plays a role in DNA repair. It cleaves phosphodiester bonds at apurinic or apyrimidinic (AP) sites, generating a 3'-hydroxyl group and a 5'-terminal sugar phosphate.</text>
</comment>
<organism evidence="11 12">
    <name type="scientific">Candidatus Auribacter fodinae</name>
    <dbReference type="NCBI Taxonomy" id="2093366"/>
    <lineage>
        <taxon>Bacteria</taxon>
        <taxon>Pseudomonadati</taxon>
        <taxon>Candidatus Auribacterota</taxon>
        <taxon>Candidatus Auribacteria</taxon>
        <taxon>Candidatus Auribacterales</taxon>
        <taxon>Candidatus Auribacteraceae</taxon>
        <taxon>Candidatus Auribacter</taxon>
    </lineage>
</organism>
<feature type="binding site" evidence="9">
    <location>
        <position position="220"/>
    </location>
    <ligand>
        <name>Zn(2+)</name>
        <dbReference type="ChEBI" id="CHEBI:29105"/>
        <label>3</label>
    </ligand>
</feature>
<proteinExistence type="inferred from homology"/>
<dbReference type="InterPro" id="IPR036237">
    <property type="entry name" value="Xyl_isomerase-like_sf"/>
</dbReference>
<dbReference type="InterPro" id="IPR001719">
    <property type="entry name" value="AP_endonuc_2"/>
</dbReference>
<dbReference type="InterPro" id="IPR013022">
    <property type="entry name" value="Xyl_isomerase-like_TIM-brl"/>
</dbReference>
<dbReference type="GO" id="GO:0008270">
    <property type="term" value="F:zinc ion binding"/>
    <property type="evidence" value="ECO:0007669"/>
    <property type="project" value="UniProtKB-UniRule"/>
</dbReference>
<dbReference type="FunFam" id="3.20.20.150:FF:000001">
    <property type="entry name" value="Probable endonuclease 4"/>
    <property type="match status" value="1"/>
</dbReference>
<gene>
    <name evidence="9" type="primary">nfo</name>
    <name evidence="11" type="ORF">C4541_10170</name>
</gene>
<dbReference type="SMART" id="SM00518">
    <property type="entry name" value="AP2Ec"/>
    <property type="match status" value="1"/>
</dbReference>
<dbReference type="PROSITE" id="PS51432">
    <property type="entry name" value="AP_NUCLEASE_F2_4"/>
    <property type="match status" value="1"/>
</dbReference>
<dbReference type="PANTHER" id="PTHR21445:SF0">
    <property type="entry name" value="APURINIC-APYRIMIDINIC ENDONUCLEASE"/>
    <property type="match status" value="1"/>
</dbReference>
<feature type="binding site" evidence="9">
    <location>
        <position position="99"/>
    </location>
    <ligand>
        <name>Zn(2+)</name>
        <dbReference type="ChEBI" id="CHEBI:29105"/>
        <label>1</label>
    </ligand>
</feature>
<evidence type="ECO:0000256" key="8">
    <source>
        <dbReference type="ARBA" id="ARBA00023204"/>
    </source>
</evidence>
<dbReference type="CDD" id="cd00019">
    <property type="entry name" value="AP2Ec"/>
    <property type="match status" value="1"/>
</dbReference>
<feature type="binding site" evidence="9">
    <location>
        <position position="222"/>
    </location>
    <ligand>
        <name>Zn(2+)</name>
        <dbReference type="ChEBI" id="CHEBI:29105"/>
        <label>3</label>
    </ligand>
</feature>
<evidence type="ECO:0000256" key="5">
    <source>
        <dbReference type="ARBA" id="ARBA00022763"/>
    </source>
</evidence>
<evidence type="ECO:0000259" key="10">
    <source>
        <dbReference type="Pfam" id="PF01261"/>
    </source>
</evidence>
<dbReference type="Proteomes" id="UP000266426">
    <property type="component" value="Unassembled WGS sequence"/>
</dbReference>
<evidence type="ECO:0000313" key="11">
    <source>
        <dbReference type="EMBL" id="RJP57450.1"/>
    </source>
</evidence>
<feature type="binding site" evidence="9">
    <location>
        <position position="136"/>
    </location>
    <ligand>
        <name>Zn(2+)</name>
        <dbReference type="ChEBI" id="CHEBI:29105"/>
        <label>2</label>
    </ligand>
</feature>
<feature type="domain" description="Xylose isomerase-like TIM barrel" evidence="10">
    <location>
        <begin position="15"/>
        <end position="272"/>
    </location>
</feature>
<keyword evidence="8 9" id="KW-0234">DNA repair</keyword>
<dbReference type="GO" id="GO:0008833">
    <property type="term" value="F:deoxyribonuclease IV (phage-T4-induced) activity"/>
    <property type="evidence" value="ECO:0007669"/>
    <property type="project" value="UniProtKB-UniRule"/>
</dbReference>
<comment type="cofactor">
    <cofactor evidence="9">
        <name>Zn(2+)</name>
        <dbReference type="ChEBI" id="CHEBI:29105"/>
    </cofactor>
    <text evidence="9">Binds 3 Zn(2+) ions.</text>
</comment>
<feature type="binding site" evidence="9">
    <location>
        <position position="252"/>
    </location>
    <ligand>
        <name>Zn(2+)</name>
        <dbReference type="ChEBI" id="CHEBI:29105"/>
        <label>2</label>
    </ligand>
</feature>
<dbReference type="GO" id="GO:0008081">
    <property type="term" value="F:phosphoric diester hydrolase activity"/>
    <property type="evidence" value="ECO:0007669"/>
    <property type="project" value="TreeGrafter"/>
</dbReference>
<accession>A0A3A4QU29</accession>
<evidence type="ECO:0000313" key="12">
    <source>
        <dbReference type="Proteomes" id="UP000266426"/>
    </source>
</evidence>
<feature type="binding site" evidence="9">
    <location>
        <position position="60"/>
    </location>
    <ligand>
        <name>Zn(2+)</name>
        <dbReference type="ChEBI" id="CHEBI:29105"/>
        <label>1</label>
    </ligand>
</feature>
<dbReference type="GO" id="GO:0006284">
    <property type="term" value="P:base-excision repair"/>
    <property type="evidence" value="ECO:0007669"/>
    <property type="project" value="TreeGrafter"/>
</dbReference>
<dbReference type="HAMAP" id="MF_00152">
    <property type="entry name" value="Nfo"/>
    <property type="match status" value="1"/>
</dbReference>
<dbReference type="InterPro" id="IPR018246">
    <property type="entry name" value="AP_endonuc_F2_Zn_BS"/>
</dbReference>
<evidence type="ECO:0000256" key="3">
    <source>
        <dbReference type="ARBA" id="ARBA00022723"/>
    </source>
</evidence>
<evidence type="ECO:0000256" key="6">
    <source>
        <dbReference type="ARBA" id="ARBA00022801"/>
    </source>
</evidence>
<keyword evidence="7 9" id="KW-0862">Zinc</keyword>
<dbReference type="GO" id="GO:0003906">
    <property type="term" value="F:DNA-(apurinic or apyrimidinic site) endonuclease activity"/>
    <property type="evidence" value="ECO:0007669"/>
    <property type="project" value="TreeGrafter"/>
</dbReference>
<dbReference type="EMBL" id="QZJZ01000081">
    <property type="protein sequence ID" value="RJP57450.1"/>
    <property type="molecule type" value="Genomic_DNA"/>
</dbReference>
<comment type="caution">
    <text evidence="11">The sequence shown here is derived from an EMBL/GenBank/DDBJ whole genome shotgun (WGS) entry which is preliminary data.</text>
</comment>
<feature type="binding site" evidence="9">
    <location>
        <position position="173"/>
    </location>
    <ligand>
        <name>Zn(2+)</name>
        <dbReference type="ChEBI" id="CHEBI:29105"/>
        <label>3</label>
    </ligand>
</feature>
<dbReference type="Gene3D" id="3.20.20.150">
    <property type="entry name" value="Divalent-metal-dependent TIM barrel enzymes"/>
    <property type="match status" value="1"/>
</dbReference>
<dbReference type="GO" id="GO:0003677">
    <property type="term" value="F:DNA binding"/>
    <property type="evidence" value="ECO:0007669"/>
    <property type="project" value="InterPro"/>
</dbReference>
<reference evidence="11 12" key="1">
    <citation type="journal article" date="2017" name="ISME J.">
        <title>Energy and carbon metabolisms in a deep terrestrial subsurface fluid microbial community.</title>
        <authorList>
            <person name="Momper L."/>
            <person name="Jungbluth S.P."/>
            <person name="Lee M.D."/>
            <person name="Amend J.P."/>
        </authorList>
    </citation>
    <scope>NUCLEOTIDE SEQUENCE [LARGE SCALE GENOMIC DNA]</scope>
    <source>
        <strain evidence="11">SURF_26</strain>
    </source>
</reference>
<feature type="binding site" evidence="9">
    <location>
        <position position="170"/>
    </location>
    <ligand>
        <name>Zn(2+)</name>
        <dbReference type="ChEBI" id="CHEBI:29105"/>
        <label>2</label>
    </ligand>
</feature>
<protein>
    <recommendedName>
        <fullName evidence="9">Probable endonuclease 4</fullName>
        <ecNumber evidence="9">3.1.21.2</ecNumber>
    </recommendedName>
    <alternativeName>
        <fullName evidence="9">Endodeoxyribonuclease IV</fullName>
    </alternativeName>
    <alternativeName>
        <fullName evidence="9">Endonuclease IV</fullName>
    </alternativeName>
</protein>
<evidence type="ECO:0000256" key="2">
    <source>
        <dbReference type="ARBA" id="ARBA00022722"/>
    </source>
</evidence>
<dbReference type="AlphaFoldDB" id="A0A3A4QU29"/>
<comment type="similarity">
    <text evidence="1 9">Belongs to the AP endonuclease 2 family.</text>
</comment>
<keyword evidence="6 9" id="KW-0378">Hydrolase</keyword>
<dbReference type="PANTHER" id="PTHR21445">
    <property type="entry name" value="ENDONUCLEASE IV ENDODEOXYRIBONUCLEASE IV"/>
    <property type="match status" value="1"/>
</dbReference>
<evidence type="ECO:0000256" key="9">
    <source>
        <dbReference type="HAMAP-Rule" id="MF_00152"/>
    </source>
</evidence>
<keyword evidence="4 9" id="KW-0255">Endonuclease</keyword>
<sequence>MSTTGGLYAAIERGESIDCTAIQIFTKNNNRWMDKPLEKQEIDLFIERWRSSSIKHIISHTGYLINLANPSENWKKSMESMEDEIIRAHQLGISGLVLHPGSHLGEGESAGLRKIADSLNALIAKHPEFDGQVLLETTAGQGTNLGYTFEQIAALLNMAEKPERFGVCLDTCHIYAAGYDITTEDAYHATMAQFDAVIGIDRIKAVHLNDTKFGLGSKRDRHEHVGQGELGLEPFRFLLNDPRFSEIPLVLETPKESSTDLEEDKKNLEVLRGLISPANVSGK</sequence>
<evidence type="ECO:0000256" key="1">
    <source>
        <dbReference type="ARBA" id="ARBA00005340"/>
    </source>
</evidence>
<comment type="catalytic activity">
    <reaction evidence="9">
        <text>Endonucleolytic cleavage to 5'-phosphooligonucleotide end-products.</text>
        <dbReference type="EC" id="3.1.21.2"/>
    </reaction>
</comment>
<keyword evidence="2 9" id="KW-0540">Nuclease</keyword>
<keyword evidence="3 9" id="KW-0479">Metal-binding</keyword>
<evidence type="ECO:0000256" key="4">
    <source>
        <dbReference type="ARBA" id="ARBA00022759"/>
    </source>
</evidence>
<evidence type="ECO:0000256" key="7">
    <source>
        <dbReference type="ARBA" id="ARBA00022833"/>
    </source>
</evidence>
<feature type="binding site" evidence="9">
    <location>
        <position position="136"/>
    </location>
    <ligand>
        <name>Zn(2+)</name>
        <dbReference type="ChEBI" id="CHEBI:29105"/>
        <label>1</label>
    </ligand>
</feature>
<name>A0A3A4QU29_9BACT</name>
<dbReference type="EC" id="3.1.21.2" evidence="9"/>